<keyword evidence="5 6" id="KW-0472">Membrane</keyword>
<dbReference type="PANTHER" id="PTHR30619:SF1">
    <property type="entry name" value="RECOMBINATION PROTEIN 2"/>
    <property type="match status" value="1"/>
</dbReference>
<evidence type="ECO:0000313" key="8">
    <source>
        <dbReference type="EMBL" id="ANC29800.1"/>
    </source>
</evidence>
<dbReference type="STRING" id="1300344.I598_0209"/>
<dbReference type="NCBIfam" id="TIGR00360">
    <property type="entry name" value="ComEC_N-term"/>
    <property type="match status" value="1"/>
</dbReference>
<dbReference type="RefSeq" id="WP_068200510.1">
    <property type="nucleotide sequence ID" value="NZ_CP014209.1"/>
</dbReference>
<dbReference type="PATRIC" id="fig|1300344.3.peg.204"/>
<keyword evidence="2" id="KW-1003">Cell membrane</keyword>
<dbReference type="Gene3D" id="3.60.15.10">
    <property type="entry name" value="Ribonuclease Z/Hydroxyacylglutathione hydrolase-like"/>
    <property type="match status" value="1"/>
</dbReference>
<dbReference type="Pfam" id="PF13567">
    <property type="entry name" value="DUF4131"/>
    <property type="match status" value="1"/>
</dbReference>
<dbReference type="InterPro" id="IPR025405">
    <property type="entry name" value="DUF4131"/>
</dbReference>
<dbReference type="AlphaFoldDB" id="A0A161IIB9"/>
<feature type="transmembrane region" description="Helical" evidence="6">
    <location>
        <begin position="52"/>
        <end position="70"/>
    </location>
</feature>
<accession>A0A161IIB9</accession>
<evidence type="ECO:0000256" key="6">
    <source>
        <dbReference type="SAM" id="Phobius"/>
    </source>
</evidence>
<dbReference type="OrthoDB" id="7177610at2"/>
<sequence length="811" mass="81025">MTGDLRLVPVALTVWVVAWWLTGSRPLAGVVLLLAGGVMAGCVLAVRGAGPVLAHLLLACAGLVALAGSFQVQADARGALPGLAVEEAQATLHGTVVSAARPARFGDGSTWEIGVDHVTARGATTTARGHVVVTAPGDPPRVGAAVVVRARLAPPGLGEGTVAEATATKAVVERAAPHPALRVTDRMRTALLEVTDPLTPQARGLVPGVAFGDTTRVPDELDDAMRVTGLTHATAVSGSHFTIVLAVVTALLVVAGVPRGWRVVALVVAAGGFVLLVGPEPSVLRAVWTCAAGLLGLALGRPGQGLPALAAASTVLLVVDPWLARSFGFALSCAATAGIVLLAGPLARRLAPWCGRALAFAVAVPWAAQAACGPVLVLLDPAVALVAVPANVVAAPALVPATVLALAATLLAPWAPGVAGPLAWLAGLPTGWLAGVATVGAAVPGHQVPWWSGPVGAVVLAVVTLLVLVLVLRWEPPDDPARPDVVGLLRRIARARRPAPGVAVPVAARAVRSGRSARGRGGRGVPVLAGVLVAGGALVVAVLVVVPRVGGGAGSPPDWQVVACDVGQGDALVLRSGPASAVLVDVGPPGDAAARCLTRLGVRRVDLLVLSHFHTDHVGGLEQVLAAVPVERALVSALAEPEAPAARARAALTAAGVDVAVGAPDQQGSAGDVTWQVLGATGAGVGANDASVALAVRTASGLDVVTLGDLEEPGQRALAERLRGRGFPTDPVEVVKMAHHGSASQDTGLAALLSPAVVLVTVGENDYGHPTDSALDLYAGTGARVVRTDECGTAALVVREARLAVSCGAGP</sequence>
<feature type="transmembrane region" description="Helical" evidence="6">
    <location>
        <begin position="283"/>
        <end position="302"/>
    </location>
</feature>
<evidence type="ECO:0000256" key="2">
    <source>
        <dbReference type="ARBA" id="ARBA00022475"/>
    </source>
</evidence>
<keyword evidence="9" id="KW-1185">Reference proteome</keyword>
<proteinExistence type="predicted"/>
<evidence type="ECO:0000256" key="1">
    <source>
        <dbReference type="ARBA" id="ARBA00004651"/>
    </source>
</evidence>
<dbReference type="GO" id="GO:0005886">
    <property type="term" value="C:plasma membrane"/>
    <property type="evidence" value="ECO:0007669"/>
    <property type="project" value="UniProtKB-SubCell"/>
</dbReference>
<feature type="transmembrane region" description="Helical" evidence="6">
    <location>
        <begin position="27"/>
        <end position="46"/>
    </location>
</feature>
<dbReference type="InterPro" id="IPR052159">
    <property type="entry name" value="Competence_DNA_uptake"/>
</dbReference>
<name>A0A161IIB9_9MICO</name>
<dbReference type="Proteomes" id="UP000076794">
    <property type="component" value="Chromosome"/>
</dbReference>
<dbReference type="KEGG" id="ido:I598_0209"/>
<feature type="transmembrane region" description="Helical" evidence="6">
    <location>
        <begin position="358"/>
        <end position="379"/>
    </location>
</feature>
<feature type="transmembrane region" description="Helical" evidence="6">
    <location>
        <begin position="235"/>
        <end position="255"/>
    </location>
</feature>
<reference evidence="8 9" key="1">
    <citation type="submission" date="2016-01" db="EMBL/GenBank/DDBJ databases">
        <title>Complete genome sequence of a soil Actinobacterium, Isoptericola dokdonensis DS-3.</title>
        <authorList>
            <person name="Kwon S.-K."/>
            <person name="Kim J.F."/>
        </authorList>
    </citation>
    <scope>NUCLEOTIDE SEQUENCE [LARGE SCALE GENOMIC DNA]</scope>
    <source>
        <strain evidence="8 9">DS-3</strain>
    </source>
</reference>
<evidence type="ECO:0000256" key="4">
    <source>
        <dbReference type="ARBA" id="ARBA00022989"/>
    </source>
</evidence>
<feature type="transmembrane region" description="Helical" evidence="6">
    <location>
        <begin position="6"/>
        <end position="22"/>
    </location>
</feature>
<dbReference type="EMBL" id="CP014209">
    <property type="protein sequence ID" value="ANC29800.1"/>
    <property type="molecule type" value="Genomic_DNA"/>
</dbReference>
<dbReference type="PANTHER" id="PTHR30619">
    <property type="entry name" value="DNA INTERNALIZATION/COMPETENCE PROTEIN COMEC/REC2"/>
    <property type="match status" value="1"/>
</dbReference>
<dbReference type="Pfam" id="PF03772">
    <property type="entry name" value="Competence"/>
    <property type="match status" value="1"/>
</dbReference>
<feature type="transmembrane region" description="Helical" evidence="6">
    <location>
        <begin position="261"/>
        <end position="278"/>
    </location>
</feature>
<gene>
    <name evidence="8" type="ORF">I598_0209</name>
</gene>
<feature type="transmembrane region" description="Helical" evidence="6">
    <location>
        <begin position="322"/>
        <end position="346"/>
    </location>
</feature>
<feature type="transmembrane region" description="Helical" evidence="6">
    <location>
        <begin position="450"/>
        <end position="472"/>
    </location>
</feature>
<feature type="transmembrane region" description="Helical" evidence="6">
    <location>
        <begin position="525"/>
        <end position="546"/>
    </location>
</feature>
<evidence type="ECO:0000313" key="9">
    <source>
        <dbReference type="Proteomes" id="UP000076794"/>
    </source>
</evidence>
<dbReference type="SMART" id="SM00849">
    <property type="entry name" value="Lactamase_B"/>
    <property type="match status" value="1"/>
</dbReference>
<evidence type="ECO:0000256" key="3">
    <source>
        <dbReference type="ARBA" id="ARBA00022692"/>
    </source>
</evidence>
<keyword evidence="3 6" id="KW-0812">Transmembrane</keyword>
<dbReference type="InterPro" id="IPR004477">
    <property type="entry name" value="ComEC_N"/>
</dbReference>
<evidence type="ECO:0000256" key="5">
    <source>
        <dbReference type="ARBA" id="ARBA00023136"/>
    </source>
</evidence>
<dbReference type="InterPro" id="IPR001279">
    <property type="entry name" value="Metallo-B-lactamas"/>
</dbReference>
<feature type="domain" description="Metallo-beta-lactamase" evidence="7">
    <location>
        <begin position="568"/>
        <end position="739"/>
    </location>
</feature>
<protein>
    <submittedName>
        <fullName evidence="8">ComEC family competence protein</fullName>
    </submittedName>
</protein>
<dbReference type="InterPro" id="IPR036866">
    <property type="entry name" value="RibonucZ/Hydroxyglut_hydro"/>
</dbReference>
<organism evidence="8 9">
    <name type="scientific">Isoptericola dokdonensis DS-3</name>
    <dbReference type="NCBI Taxonomy" id="1300344"/>
    <lineage>
        <taxon>Bacteria</taxon>
        <taxon>Bacillati</taxon>
        <taxon>Actinomycetota</taxon>
        <taxon>Actinomycetes</taxon>
        <taxon>Micrococcales</taxon>
        <taxon>Promicromonosporaceae</taxon>
        <taxon>Isoptericola</taxon>
    </lineage>
</organism>
<evidence type="ECO:0000259" key="7">
    <source>
        <dbReference type="SMART" id="SM00849"/>
    </source>
</evidence>
<feature type="transmembrane region" description="Helical" evidence="6">
    <location>
        <begin position="422"/>
        <end position="444"/>
    </location>
</feature>
<comment type="subcellular location">
    <subcellularLocation>
        <location evidence="1">Cell membrane</location>
        <topology evidence="1">Multi-pass membrane protein</topology>
    </subcellularLocation>
</comment>
<dbReference type="Pfam" id="PF00753">
    <property type="entry name" value="Lactamase_B"/>
    <property type="match status" value="1"/>
</dbReference>
<feature type="transmembrane region" description="Helical" evidence="6">
    <location>
        <begin position="391"/>
        <end position="415"/>
    </location>
</feature>
<keyword evidence="4 6" id="KW-1133">Transmembrane helix</keyword>
<dbReference type="SUPFAM" id="SSF56281">
    <property type="entry name" value="Metallo-hydrolase/oxidoreductase"/>
    <property type="match status" value="1"/>
</dbReference>